<proteinExistence type="predicted"/>
<dbReference type="RefSeq" id="XP_033682224.1">
    <property type="nucleotide sequence ID" value="XM_033822356.1"/>
</dbReference>
<sequence length="470" mass="52668">MAKRAREERDIDGADRQSKNAKVAVAEKAAAALGAERGRPEGQEEERRETAATSTSHTTPETDSAREDSGKQRGASVPVQASRLEGLPAELVEQVLDSLDTASKATLIHAMGRQPGTSHGFFYLGSFMSLTIGKNGLDGAILDTLPNFLAETKHLHFSVGPYSRAQTDLRHVLAMKPPKKLRLLTFQDGSRLDKNSAWALRNAALRSGLRLLHVPSRWYTSYSNSRKLYEDLTIEIRTRVPAATGYIDREIVIHPEACPNVCSEIIGSEPAAAALAITYSPTLDVQSDNRPPLHTVLRSLKWRRSPCLTSLRLESVDLCGWDASLTYNKGTDRIIFSSLRRLEMNECKNEDQFFDWMYQHCRMQMQTLVYSMRKKPAHQPFPQLYAEEINVFTKLMRSFTGLKTLSWHIPQNAHKKTLREVRRDICDGTLLGRHVTLKELEIVLGSEQLNAGERRAARSHCPGLREPGQG</sequence>
<feature type="compositionally biased region" description="Low complexity" evidence="1">
    <location>
        <begin position="21"/>
        <end position="35"/>
    </location>
</feature>
<organism evidence="2 3">
    <name type="scientific">Trematosphaeria pertusa</name>
    <dbReference type="NCBI Taxonomy" id="390896"/>
    <lineage>
        <taxon>Eukaryota</taxon>
        <taxon>Fungi</taxon>
        <taxon>Dikarya</taxon>
        <taxon>Ascomycota</taxon>
        <taxon>Pezizomycotina</taxon>
        <taxon>Dothideomycetes</taxon>
        <taxon>Pleosporomycetidae</taxon>
        <taxon>Pleosporales</taxon>
        <taxon>Massarineae</taxon>
        <taxon>Trematosphaeriaceae</taxon>
        <taxon>Trematosphaeria</taxon>
    </lineage>
</organism>
<evidence type="ECO:0000313" key="3">
    <source>
        <dbReference type="Proteomes" id="UP000800094"/>
    </source>
</evidence>
<reference evidence="2" key="1">
    <citation type="journal article" date="2020" name="Stud. Mycol.">
        <title>101 Dothideomycetes genomes: a test case for predicting lifestyles and emergence of pathogens.</title>
        <authorList>
            <person name="Haridas S."/>
            <person name="Albert R."/>
            <person name="Binder M."/>
            <person name="Bloem J."/>
            <person name="Labutti K."/>
            <person name="Salamov A."/>
            <person name="Andreopoulos B."/>
            <person name="Baker S."/>
            <person name="Barry K."/>
            <person name="Bills G."/>
            <person name="Bluhm B."/>
            <person name="Cannon C."/>
            <person name="Castanera R."/>
            <person name="Culley D."/>
            <person name="Daum C."/>
            <person name="Ezra D."/>
            <person name="Gonzalez J."/>
            <person name="Henrissat B."/>
            <person name="Kuo A."/>
            <person name="Liang C."/>
            <person name="Lipzen A."/>
            <person name="Lutzoni F."/>
            <person name="Magnuson J."/>
            <person name="Mondo S."/>
            <person name="Nolan M."/>
            <person name="Ohm R."/>
            <person name="Pangilinan J."/>
            <person name="Park H.-J."/>
            <person name="Ramirez L."/>
            <person name="Alfaro M."/>
            <person name="Sun H."/>
            <person name="Tritt A."/>
            <person name="Yoshinaga Y."/>
            <person name="Zwiers L.-H."/>
            <person name="Turgeon B."/>
            <person name="Goodwin S."/>
            <person name="Spatafora J."/>
            <person name="Crous P."/>
            <person name="Grigoriev I."/>
        </authorList>
    </citation>
    <scope>NUCLEOTIDE SEQUENCE</scope>
    <source>
        <strain evidence="2">CBS 122368</strain>
    </source>
</reference>
<gene>
    <name evidence="2" type="ORF">BU26DRAFT_343901</name>
</gene>
<feature type="compositionally biased region" description="Basic and acidic residues" evidence="1">
    <location>
        <begin position="36"/>
        <end position="50"/>
    </location>
</feature>
<evidence type="ECO:0000256" key="1">
    <source>
        <dbReference type="SAM" id="MobiDB-lite"/>
    </source>
</evidence>
<feature type="compositionally biased region" description="Basic and acidic residues" evidence="1">
    <location>
        <begin position="1"/>
        <end position="18"/>
    </location>
</feature>
<dbReference type="AlphaFoldDB" id="A0A6A6ICE0"/>
<evidence type="ECO:0000313" key="2">
    <source>
        <dbReference type="EMBL" id="KAF2247220.1"/>
    </source>
</evidence>
<keyword evidence="3" id="KW-1185">Reference proteome</keyword>
<name>A0A6A6ICE0_9PLEO</name>
<dbReference type="EMBL" id="ML987197">
    <property type="protein sequence ID" value="KAF2247220.1"/>
    <property type="molecule type" value="Genomic_DNA"/>
</dbReference>
<feature type="region of interest" description="Disordered" evidence="1">
    <location>
        <begin position="1"/>
        <end position="82"/>
    </location>
</feature>
<protein>
    <submittedName>
        <fullName evidence="2">Uncharacterized protein</fullName>
    </submittedName>
</protein>
<accession>A0A6A6ICE0</accession>
<dbReference type="GeneID" id="54575686"/>
<dbReference type="Proteomes" id="UP000800094">
    <property type="component" value="Unassembled WGS sequence"/>
</dbReference>